<sequence length="329" mass="35972">MTQSDLEVLLDMGFEKERAELAVKRSGGLQGALTWLEETQDTPLEELKAKSATAAAKEGPDGEMDDDEGATAAAISALESGQAAKSLVCNECGKKFRSQATAEFHASKSGHTDFAESTEEIAPLTEDEKKARLEELRQRLKDKRANQAIADREDQKKNEKIRMKATKETQDMKEELERKERIKEAAKKRAEKVADAEAKKRVKDRIEADKEERRRKAELAKAAREGRAVETPAVPAASTGGLAAAVAASSSSSSSQARLRLQLPTGNVMKTFDAEATLFEVAQALEADDGFKATKFELTFPRKTYEGATDLSKTLRELGLTPSAVLRVQ</sequence>
<dbReference type="SUPFAM" id="SSF54236">
    <property type="entry name" value="Ubiquitin-like"/>
    <property type="match status" value="1"/>
</dbReference>
<evidence type="ECO:0000256" key="1">
    <source>
        <dbReference type="ARBA" id="ARBA00004496"/>
    </source>
</evidence>
<dbReference type="PANTHER" id="PTHR46340:SF1">
    <property type="entry name" value="UBX DOMAIN-CONTAINING PROTEIN 1"/>
    <property type="match status" value="1"/>
</dbReference>
<evidence type="ECO:0000259" key="7">
    <source>
        <dbReference type="PROSITE" id="PS50157"/>
    </source>
</evidence>
<gene>
    <name evidence="8" type="ORF">Sste5346_000505</name>
</gene>
<evidence type="ECO:0000313" key="8">
    <source>
        <dbReference type="EMBL" id="KAL1903220.1"/>
    </source>
</evidence>
<keyword evidence="3" id="KW-0175">Coiled coil</keyword>
<dbReference type="PANTHER" id="PTHR46340">
    <property type="entry name" value="UBX DOMAIN-CONTAINING PROTEIN 1"/>
    <property type="match status" value="1"/>
</dbReference>
<feature type="compositionally biased region" description="Basic and acidic residues" evidence="5">
    <location>
        <begin position="142"/>
        <end position="228"/>
    </location>
</feature>
<feature type="region of interest" description="Disordered" evidence="5">
    <location>
        <begin position="142"/>
        <end position="238"/>
    </location>
</feature>
<keyword evidence="4" id="KW-0479">Metal-binding</keyword>
<feature type="domain" description="C2H2-type" evidence="7">
    <location>
        <begin position="87"/>
        <end position="116"/>
    </location>
</feature>
<evidence type="ECO:0000256" key="2">
    <source>
        <dbReference type="ARBA" id="ARBA00022490"/>
    </source>
</evidence>
<feature type="domain" description="UBX" evidence="6">
    <location>
        <begin position="252"/>
        <end position="328"/>
    </location>
</feature>
<keyword evidence="4" id="KW-0863">Zinc-finger</keyword>
<comment type="subcellular location">
    <subcellularLocation>
        <location evidence="1">Cytoplasm</location>
    </subcellularLocation>
</comment>
<dbReference type="Gene3D" id="1.10.8.10">
    <property type="entry name" value="DNA helicase RuvA subunit, C-terminal domain"/>
    <property type="match status" value="1"/>
</dbReference>
<keyword evidence="2" id="KW-0963">Cytoplasm</keyword>
<name>A0ABR3ZR95_9PEZI</name>
<accession>A0ABR3ZR95</accession>
<dbReference type="CDD" id="cd01767">
    <property type="entry name" value="UBX"/>
    <property type="match status" value="1"/>
</dbReference>
<evidence type="ECO:0000256" key="5">
    <source>
        <dbReference type="SAM" id="MobiDB-lite"/>
    </source>
</evidence>
<evidence type="ECO:0000256" key="3">
    <source>
        <dbReference type="ARBA" id="ARBA00023054"/>
    </source>
</evidence>
<protein>
    <submittedName>
        <fullName evidence="8">Uncharacterized protein</fullName>
    </submittedName>
</protein>
<dbReference type="PROSITE" id="PS50033">
    <property type="entry name" value="UBX"/>
    <property type="match status" value="1"/>
</dbReference>
<dbReference type="PROSITE" id="PS00028">
    <property type="entry name" value="ZINC_FINGER_C2H2_1"/>
    <property type="match status" value="1"/>
</dbReference>
<dbReference type="SUPFAM" id="SSF46934">
    <property type="entry name" value="UBA-like"/>
    <property type="match status" value="1"/>
</dbReference>
<keyword evidence="9" id="KW-1185">Reference proteome</keyword>
<comment type="caution">
    <text evidence="8">The sequence shown here is derived from an EMBL/GenBank/DDBJ whole genome shotgun (WGS) entry which is preliminary data.</text>
</comment>
<dbReference type="Pfam" id="PF00789">
    <property type="entry name" value="UBX"/>
    <property type="match status" value="1"/>
</dbReference>
<dbReference type="PROSITE" id="PS50157">
    <property type="entry name" value="ZINC_FINGER_C2H2_2"/>
    <property type="match status" value="1"/>
</dbReference>
<evidence type="ECO:0000313" key="9">
    <source>
        <dbReference type="Proteomes" id="UP001583186"/>
    </source>
</evidence>
<organism evidence="8 9">
    <name type="scientific">Sporothrix stenoceras</name>
    <dbReference type="NCBI Taxonomy" id="5173"/>
    <lineage>
        <taxon>Eukaryota</taxon>
        <taxon>Fungi</taxon>
        <taxon>Dikarya</taxon>
        <taxon>Ascomycota</taxon>
        <taxon>Pezizomycotina</taxon>
        <taxon>Sordariomycetes</taxon>
        <taxon>Sordariomycetidae</taxon>
        <taxon>Ophiostomatales</taxon>
        <taxon>Ophiostomataceae</taxon>
        <taxon>Sporothrix</taxon>
    </lineage>
</organism>
<dbReference type="InterPro" id="IPR057766">
    <property type="entry name" value="Znf-C2H2_OTU1-like_C"/>
</dbReference>
<dbReference type="InterPro" id="IPR001012">
    <property type="entry name" value="UBX_dom"/>
</dbReference>
<dbReference type="InterPro" id="IPR029071">
    <property type="entry name" value="Ubiquitin-like_domsf"/>
</dbReference>
<keyword evidence="4" id="KW-0862">Zinc</keyword>
<dbReference type="InterPro" id="IPR009060">
    <property type="entry name" value="UBA-like_sf"/>
</dbReference>
<reference evidence="8 9" key="1">
    <citation type="journal article" date="2024" name="IMA Fungus">
        <title>IMA Genome - F19 : A genome assembly and annotation guide to empower mycologists, including annotated draft genome sequences of Ceratocystis pirilliformis, Diaporthe australafricana, Fusarium ophioides, Paecilomyces lecythidis, and Sporothrix stenoceras.</title>
        <authorList>
            <person name="Aylward J."/>
            <person name="Wilson A.M."/>
            <person name="Visagie C.M."/>
            <person name="Spraker J."/>
            <person name="Barnes I."/>
            <person name="Buitendag C."/>
            <person name="Ceriani C."/>
            <person name="Del Mar Angel L."/>
            <person name="du Plessis D."/>
            <person name="Fuchs T."/>
            <person name="Gasser K."/>
            <person name="Kramer D."/>
            <person name="Li W."/>
            <person name="Munsamy K."/>
            <person name="Piso A."/>
            <person name="Price J.L."/>
            <person name="Sonnekus B."/>
            <person name="Thomas C."/>
            <person name="van der Nest A."/>
            <person name="van Dijk A."/>
            <person name="van Heerden A."/>
            <person name="van Vuuren N."/>
            <person name="Yilmaz N."/>
            <person name="Duong T.A."/>
            <person name="van der Merwe N.A."/>
            <person name="Wingfield M.J."/>
            <person name="Wingfield B.D."/>
        </authorList>
    </citation>
    <scope>NUCLEOTIDE SEQUENCE [LARGE SCALE GENOMIC DNA]</scope>
    <source>
        <strain evidence="8 9">CMW 5346</strain>
    </source>
</reference>
<feature type="region of interest" description="Disordered" evidence="5">
    <location>
        <begin position="103"/>
        <end position="129"/>
    </location>
</feature>
<evidence type="ECO:0000259" key="6">
    <source>
        <dbReference type="PROSITE" id="PS50033"/>
    </source>
</evidence>
<dbReference type="Pfam" id="PF24560">
    <property type="entry name" value="zf-C2H2_OTU1_C"/>
    <property type="match status" value="1"/>
</dbReference>
<dbReference type="EMBL" id="JAWCUI010000002">
    <property type="protein sequence ID" value="KAL1903220.1"/>
    <property type="molecule type" value="Genomic_DNA"/>
</dbReference>
<proteinExistence type="predicted"/>
<dbReference type="Proteomes" id="UP001583186">
    <property type="component" value="Unassembled WGS sequence"/>
</dbReference>
<feature type="region of interest" description="Disordered" evidence="5">
    <location>
        <begin position="36"/>
        <end position="75"/>
    </location>
</feature>
<evidence type="ECO:0000256" key="4">
    <source>
        <dbReference type="PROSITE-ProRule" id="PRU00042"/>
    </source>
</evidence>
<dbReference type="Gene3D" id="3.10.20.90">
    <property type="entry name" value="Phosphatidylinositol 3-kinase Catalytic Subunit, Chain A, domain 1"/>
    <property type="match status" value="1"/>
</dbReference>
<dbReference type="InterPro" id="IPR013087">
    <property type="entry name" value="Znf_C2H2_type"/>
</dbReference>